<name>A0A7G5C7E9_9BACL</name>
<evidence type="ECO:0000256" key="2">
    <source>
        <dbReference type="SAM" id="MobiDB-lite"/>
    </source>
</evidence>
<feature type="region of interest" description="Disordered" evidence="2">
    <location>
        <begin position="94"/>
        <end position="115"/>
    </location>
</feature>
<dbReference type="GO" id="GO:0051536">
    <property type="term" value="F:iron-sulfur cluster binding"/>
    <property type="evidence" value="ECO:0007669"/>
    <property type="project" value="InterPro"/>
</dbReference>
<dbReference type="EMBL" id="CP041969">
    <property type="protein sequence ID" value="QMV45133.1"/>
    <property type="molecule type" value="Genomic_DNA"/>
</dbReference>
<dbReference type="SUPFAM" id="SSF54292">
    <property type="entry name" value="2Fe-2S ferredoxin-like"/>
    <property type="match status" value="1"/>
</dbReference>
<evidence type="ECO:0000313" key="4">
    <source>
        <dbReference type="Proteomes" id="UP000515679"/>
    </source>
</evidence>
<dbReference type="InterPro" id="IPR042204">
    <property type="entry name" value="2Fe-2S-bd_N"/>
</dbReference>
<dbReference type="Proteomes" id="UP000515679">
    <property type="component" value="Chromosome"/>
</dbReference>
<evidence type="ECO:0000313" key="3">
    <source>
        <dbReference type="EMBL" id="QMV45133.1"/>
    </source>
</evidence>
<dbReference type="AlphaFoldDB" id="A0A7G5C7E9"/>
<sequence length="115" mass="12435">MGRIDHHPILGRLPESPPIRFQFDGLELIGREGESIAAALLANGIRKLRSHEENGAPRGIYCNIGHCMECRLTVDGMGGIRACMTPIREGMSISSGERLPTPFRKAATPVGEAIS</sequence>
<keyword evidence="4" id="KW-1185">Reference proteome</keyword>
<dbReference type="GO" id="GO:0016491">
    <property type="term" value="F:oxidoreductase activity"/>
    <property type="evidence" value="ECO:0007669"/>
    <property type="project" value="UniProtKB-KW"/>
</dbReference>
<organism evidence="3 4">
    <name type="scientific">Cohnella cholangitidis</name>
    <dbReference type="NCBI Taxonomy" id="2598458"/>
    <lineage>
        <taxon>Bacteria</taxon>
        <taxon>Bacillati</taxon>
        <taxon>Bacillota</taxon>
        <taxon>Bacilli</taxon>
        <taxon>Bacillales</taxon>
        <taxon>Paenibacillaceae</taxon>
        <taxon>Cohnella</taxon>
    </lineage>
</organism>
<keyword evidence="1" id="KW-0560">Oxidoreductase</keyword>
<dbReference type="Pfam" id="PF13510">
    <property type="entry name" value="Fer2_4"/>
    <property type="match status" value="1"/>
</dbReference>
<gene>
    <name evidence="3" type="ORF">FPL14_22760</name>
</gene>
<accession>A0A7G5C7E9</accession>
<dbReference type="InterPro" id="IPR036010">
    <property type="entry name" value="2Fe-2S_ferredoxin-like_sf"/>
</dbReference>
<evidence type="ECO:0000256" key="1">
    <source>
        <dbReference type="ARBA" id="ARBA00023002"/>
    </source>
</evidence>
<proteinExistence type="predicted"/>
<dbReference type="Gene3D" id="3.10.20.440">
    <property type="entry name" value="2Fe-2S iron-sulphur cluster binding domain, sarcosine oxidase, alpha subunit, N-terminal domain"/>
    <property type="match status" value="1"/>
</dbReference>
<protein>
    <submittedName>
        <fullName evidence="3">(2Fe-2S)-binding protein</fullName>
    </submittedName>
</protein>
<dbReference type="KEGG" id="cchl:FPL14_22760"/>
<reference evidence="3 4" key="1">
    <citation type="submission" date="2019-07" db="EMBL/GenBank/DDBJ databases">
        <authorList>
            <person name="Kim J.K."/>
            <person name="Cheong H.-M."/>
            <person name="Choi Y."/>
            <person name="Hwang K.J."/>
            <person name="Lee S."/>
            <person name="Choi C."/>
        </authorList>
    </citation>
    <scope>NUCLEOTIDE SEQUENCE [LARGE SCALE GENOMIC DNA]</scope>
    <source>
        <strain evidence="3 4">KS 22</strain>
    </source>
</reference>